<dbReference type="OMA" id="FVGSHIW"/>
<dbReference type="InterPro" id="IPR019605">
    <property type="entry name" value="Misato_II_tubulin-like"/>
</dbReference>
<dbReference type="InterPro" id="IPR036525">
    <property type="entry name" value="Tubulin/FtsZ_GTPase_sf"/>
</dbReference>
<keyword evidence="7" id="KW-1185">Reference proteome</keyword>
<evidence type="ECO:0000256" key="1">
    <source>
        <dbReference type="ARBA" id="ARBA00004173"/>
    </source>
</evidence>
<feature type="domain" description="DML1/Misato tubulin" evidence="5">
    <location>
        <begin position="162"/>
        <end position="345"/>
    </location>
</feature>
<dbReference type="PANTHER" id="PTHR13391">
    <property type="entry name" value="MITOCHONDRIAL DISTRIBUTION REGULATOR MISATO"/>
    <property type="match status" value="1"/>
</dbReference>
<dbReference type="STRING" id="126957.T1JDX5"/>
<sequence>MAKPREIVTLQVGHFSNFIGAHWWNLQEGSFVYDEKTLTDINHDMLFREGRTRNGEDTYVPRLVAIDLKGSLNTLKEDGILYGGGQKSSEVPWIGNVSVFKTEPSQKNEFLCDLEKEEVRSRNAQIRKEIGSEPEKDVCQASPDNPSLAENVSRTKFYDLDSKVQLWSDFVGTHYHPRSIYIIDQFSHNSELDSFEHFGLGEQVWSNEKVADEIENKIRFFTEECDNLQGFNLIVDGHNGFAGLGSGISSLLQDEYGSKTIVSIPTFPVPSNQINRVHMKMFQIAYTLQRLSSFTSIVIPVSLAKHIREPHETRKFPFLNYKPHLPYHTSSIIASALDTATLPYRVKKSPMLLSEFENSLVYRGMKVSGLS</sequence>
<dbReference type="GO" id="GO:0007005">
    <property type="term" value="P:mitochondrion organization"/>
    <property type="evidence" value="ECO:0007669"/>
    <property type="project" value="InterPro"/>
</dbReference>
<evidence type="ECO:0000313" key="7">
    <source>
        <dbReference type="Proteomes" id="UP000014500"/>
    </source>
</evidence>
<protein>
    <recommendedName>
        <fullName evidence="8">Misato Segment II tubulin-like domain-containing protein</fullName>
    </recommendedName>
</protein>
<dbReference type="CDD" id="cd06060">
    <property type="entry name" value="misato"/>
    <property type="match status" value="1"/>
</dbReference>
<dbReference type="GO" id="GO:0005739">
    <property type="term" value="C:mitochondrion"/>
    <property type="evidence" value="ECO:0007669"/>
    <property type="project" value="UniProtKB-SubCell"/>
</dbReference>
<dbReference type="EMBL" id="JH432114">
    <property type="status" value="NOT_ANNOTATED_CDS"/>
    <property type="molecule type" value="Genomic_DNA"/>
</dbReference>
<dbReference type="InterPro" id="IPR049942">
    <property type="entry name" value="DML1/Misato"/>
</dbReference>
<evidence type="ECO:0000313" key="6">
    <source>
        <dbReference type="EnsemblMetazoa" id="SMAR012010-PA"/>
    </source>
</evidence>
<dbReference type="PhylomeDB" id="T1JDX5"/>
<dbReference type="PANTHER" id="PTHR13391:SF0">
    <property type="entry name" value="PROTEIN MISATO HOMOLOG 1"/>
    <property type="match status" value="1"/>
</dbReference>
<dbReference type="Proteomes" id="UP000014500">
    <property type="component" value="Unassembled WGS sequence"/>
</dbReference>
<evidence type="ECO:0008006" key="8">
    <source>
        <dbReference type="Google" id="ProtNLM"/>
    </source>
</evidence>
<feature type="domain" description="Misato Segment II tubulin-like" evidence="4">
    <location>
        <begin position="5"/>
        <end position="116"/>
    </location>
</feature>
<dbReference type="EnsemblMetazoa" id="SMAR012010-RA">
    <property type="protein sequence ID" value="SMAR012010-PA"/>
    <property type="gene ID" value="SMAR012010"/>
</dbReference>
<accession>T1JDX5</accession>
<dbReference type="InterPro" id="IPR029209">
    <property type="entry name" value="DML1/Misato_tubulin"/>
</dbReference>
<evidence type="ECO:0000256" key="2">
    <source>
        <dbReference type="ARBA" id="ARBA00008507"/>
    </source>
</evidence>
<dbReference type="Pfam" id="PF14881">
    <property type="entry name" value="Tubulin_3"/>
    <property type="match status" value="1"/>
</dbReference>
<dbReference type="SUPFAM" id="SSF52490">
    <property type="entry name" value="Tubulin nucleotide-binding domain-like"/>
    <property type="match status" value="1"/>
</dbReference>
<dbReference type="AlphaFoldDB" id="T1JDX5"/>
<organism evidence="6 7">
    <name type="scientific">Strigamia maritima</name>
    <name type="common">European centipede</name>
    <name type="synonym">Geophilus maritimus</name>
    <dbReference type="NCBI Taxonomy" id="126957"/>
    <lineage>
        <taxon>Eukaryota</taxon>
        <taxon>Metazoa</taxon>
        <taxon>Ecdysozoa</taxon>
        <taxon>Arthropoda</taxon>
        <taxon>Myriapoda</taxon>
        <taxon>Chilopoda</taxon>
        <taxon>Pleurostigmophora</taxon>
        <taxon>Geophilomorpha</taxon>
        <taxon>Linotaeniidae</taxon>
        <taxon>Strigamia</taxon>
    </lineage>
</organism>
<reference evidence="6" key="2">
    <citation type="submission" date="2015-02" db="UniProtKB">
        <authorList>
            <consortium name="EnsemblMetazoa"/>
        </authorList>
    </citation>
    <scope>IDENTIFICATION</scope>
</reference>
<proteinExistence type="inferred from homology"/>
<comment type="subcellular location">
    <subcellularLocation>
        <location evidence="1">Mitochondrion</location>
    </subcellularLocation>
</comment>
<dbReference type="HOGENOM" id="CLU_063599_1_0_1"/>
<dbReference type="Gene3D" id="3.40.50.1440">
    <property type="entry name" value="Tubulin/FtsZ, GTPase domain"/>
    <property type="match status" value="2"/>
</dbReference>
<evidence type="ECO:0000259" key="4">
    <source>
        <dbReference type="Pfam" id="PF10644"/>
    </source>
</evidence>
<evidence type="ECO:0000259" key="5">
    <source>
        <dbReference type="Pfam" id="PF14881"/>
    </source>
</evidence>
<evidence type="ECO:0000256" key="3">
    <source>
        <dbReference type="ARBA" id="ARBA00023128"/>
    </source>
</evidence>
<comment type="similarity">
    <text evidence="2">Belongs to the misato family.</text>
</comment>
<keyword evidence="3" id="KW-0496">Mitochondrion</keyword>
<dbReference type="Pfam" id="PF10644">
    <property type="entry name" value="Misat_Tub_SegII"/>
    <property type="match status" value="1"/>
</dbReference>
<name>T1JDX5_STRMM</name>
<dbReference type="eggNOG" id="KOG2530">
    <property type="taxonomic scope" value="Eukaryota"/>
</dbReference>
<reference evidence="7" key="1">
    <citation type="submission" date="2011-05" db="EMBL/GenBank/DDBJ databases">
        <authorList>
            <person name="Richards S.R."/>
            <person name="Qu J."/>
            <person name="Jiang H."/>
            <person name="Jhangiani S.N."/>
            <person name="Agravi P."/>
            <person name="Goodspeed R."/>
            <person name="Gross S."/>
            <person name="Mandapat C."/>
            <person name="Jackson L."/>
            <person name="Mathew T."/>
            <person name="Pu L."/>
            <person name="Thornton R."/>
            <person name="Saada N."/>
            <person name="Wilczek-Boney K.B."/>
            <person name="Lee S."/>
            <person name="Kovar C."/>
            <person name="Wu Y."/>
            <person name="Scherer S.E."/>
            <person name="Worley K.C."/>
            <person name="Muzny D.M."/>
            <person name="Gibbs R."/>
        </authorList>
    </citation>
    <scope>NUCLEOTIDE SEQUENCE</scope>
    <source>
        <strain evidence="7">Brora</strain>
    </source>
</reference>